<reference evidence="1 2" key="1">
    <citation type="journal article" date="2013" name="Genome Announc.">
        <title>Genome Sequence of Sporolactobacillus laevolacticus DSM442, an Efficient Polymer-Grade D-Lactate Producer from Agricultural Waste Cottonseed as a Nitrogen Source.</title>
        <authorList>
            <person name="Wang H."/>
            <person name="Wang L."/>
            <person name="Ju J."/>
            <person name="Yu B."/>
            <person name="Ma Y."/>
        </authorList>
    </citation>
    <scope>NUCLEOTIDE SEQUENCE [LARGE SCALE GENOMIC DNA]</scope>
    <source>
        <strain evidence="1 2">DSM 442</strain>
    </source>
</reference>
<gene>
    <name evidence="1" type="ORF">P343_01435</name>
</gene>
<evidence type="ECO:0000313" key="1">
    <source>
        <dbReference type="EMBL" id="EST13688.1"/>
    </source>
</evidence>
<dbReference type="EMBL" id="AWTC01000001">
    <property type="protein sequence ID" value="EST13688.1"/>
    <property type="molecule type" value="Genomic_DNA"/>
</dbReference>
<comment type="caution">
    <text evidence="1">The sequence shown here is derived from an EMBL/GenBank/DDBJ whole genome shotgun (WGS) entry which is preliminary data.</text>
</comment>
<name>V6J1C9_9BACL</name>
<sequence>MIQFVHQLLFFIKQRKDSIVCSIRRTKRAEKIKEAQFGAPERTFTGCDDFNVAYKTYALLVEVPL</sequence>
<organism evidence="1 2">
    <name type="scientific">Sporolactobacillus laevolacticus DSM 442</name>
    <dbReference type="NCBI Taxonomy" id="1395513"/>
    <lineage>
        <taxon>Bacteria</taxon>
        <taxon>Bacillati</taxon>
        <taxon>Bacillota</taxon>
        <taxon>Bacilli</taxon>
        <taxon>Bacillales</taxon>
        <taxon>Sporolactobacillaceae</taxon>
        <taxon>Sporolactobacillus</taxon>
    </lineage>
</organism>
<protein>
    <submittedName>
        <fullName evidence="1">Uncharacterized protein</fullName>
    </submittedName>
</protein>
<keyword evidence="2" id="KW-1185">Reference proteome</keyword>
<evidence type="ECO:0000313" key="2">
    <source>
        <dbReference type="Proteomes" id="UP000018296"/>
    </source>
</evidence>
<accession>V6J1C9</accession>
<dbReference type="Proteomes" id="UP000018296">
    <property type="component" value="Unassembled WGS sequence"/>
</dbReference>
<dbReference type="AlphaFoldDB" id="V6J1C9"/>
<proteinExistence type="predicted"/>